<evidence type="ECO:0000313" key="2">
    <source>
        <dbReference type="Proteomes" id="UP001159405"/>
    </source>
</evidence>
<gene>
    <name evidence="1" type="ORF">PLOB_00048425</name>
</gene>
<reference evidence="1 2" key="1">
    <citation type="submission" date="2022-05" db="EMBL/GenBank/DDBJ databases">
        <authorList>
            <consortium name="Genoscope - CEA"/>
            <person name="William W."/>
        </authorList>
    </citation>
    <scope>NUCLEOTIDE SEQUENCE [LARGE SCALE GENOMIC DNA]</scope>
</reference>
<dbReference type="SUPFAM" id="SSF53474">
    <property type="entry name" value="alpha/beta-Hydrolases"/>
    <property type="match status" value="1"/>
</dbReference>
<sequence length="108" mass="12331">MNEIQGNLSRLTTSYLLVHGDGDQLVKIDGSHYLHENSPSNDKTFKEMLLFIIKFSSPSGSLKNNIEFSHFGPFSVYKNGRHELLNEVEETASVVYKDILDWIQQKLS</sequence>
<dbReference type="Gene3D" id="3.40.50.1820">
    <property type="entry name" value="alpha/beta hydrolase"/>
    <property type="match status" value="1"/>
</dbReference>
<name>A0ABN8PUE0_9CNID</name>
<evidence type="ECO:0008006" key="3">
    <source>
        <dbReference type="Google" id="ProtNLM"/>
    </source>
</evidence>
<evidence type="ECO:0000313" key="1">
    <source>
        <dbReference type="EMBL" id="CAH3151116.1"/>
    </source>
</evidence>
<organism evidence="1 2">
    <name type="scientific">Porites lobata</name>
    <dbReference type="NCBI Taxonomy" id="104759"/>
    <lineage>
        <taxon>Eukaryota</taxon>
        <taxon>Metazoa</taxon>
        <taxon>Cnidaria</taxon>
        <taxon>Anthozoa</taxon>
        <taxon>Hexacorallia</taxon>
        <taxon>Scleractinia</taxon>
        <taxon>Fungiina</taxon>
        <taxon>Poritidae</taxon>
        <taxon>Porites</taxon>
    </lineage>
</organism>
<protein>
    <recommendedName>
        <fullName evidence="3">Serine aminopeptidase S33 domain-containing protein</fullName>
    </recommendedName>
</protein>
<keyword evidence="2" id="KW-1185">Reference proteome</keyword>
<dbReference type="InterPro" id="IPR029058">
    <property type="entry name" value="AB_hydrolase_fold"/>
</dbReference>
<accession>A0ABN8PUE0</accession>
<proteinExistence type="predicted"/>
<comment type="caution">
    <text evidence="1">The sequence shown here is derived from an EMBL/GenBank/DDBJ whole genome shotgun (WGS) entry which is preliminary data.</text>
</comment>
<dbReference type="EMBL" id="CALNXK010000090">
    <property type="protein sequence ID" value="CAH3151116.1"/>
    <property type="molecule type" value="Genomic_DNA"/>
</dbReference>
<dbReference type="Proteomes" id="UP001159405">
    <property type="component" value="Unassembled WGS sequence"/>
</dbReference>